<evidence type="ECO:0000313" key="8">
    <source>
        <dbReference type="Proteomes" id="UP000518752"/>
    </source>
</evidence>
<dbReference type="OrthoDB" id="10261904at2759"/>
<evidence type="ECO:0000256" key="2">
    <source>
        <dbReference type="ARBA" id="ARBA00022801"/>
    </source>
</evidence>
<keyword evidence="4" id="KW-0067">ATP-binding</keyword>
<keyword evidence="8" id="KW-1185">Reference proteome</keyword>
<dbReference type="PANTHER" id="PTHR47959:SF24">
    <property type="entry name" value="ATP-DEPENDENT RNA HELICASE"/>
    <property type="match status" value="1"/>
</dbReference>
<evidence type="ECO:0000256" key="3">
    <source>
        <dbReference type="ARBA" id="ARBA00022806"/>
    </source>
</evidence>
<evidence type="ECO:0000256" key="5">
    <source>
        <dbReference type="SAM" id="MobiDB-lite"/>
    </source>
</evidence>
<dbReference type="Pfam" id="PF00271">
    <property type="entry name" value="Helicase_C"/>
    <property type="match status" value="1"/>
</dbReference>
<dbReference type="GO" id="GO:0005829">
    <property type="term" value="C:cytosol"/>
    <property type="evidence" value="ECO:0007669"/>
    <property type="project" value="TreeGrafter"/>
</dbReference>
<protein>
    <recommendedName>
        <fullName evidence="6">Helicase C-terminal domain-containing protein</fullName>
    </recommendedName>
</protein>
<dbReference type="EMBL" id="JAACJN010000001">
    <property type="protein sequence ID" value="KAF5393785.1"/>
    <property type="molecule type" value="Genomic_DNA"/>
</dbReference>
<dbReference type="SMART" id="SM00490">
    <property type="entry name" value="HELICc"/>
    <property type="match status" value="1"/>
</dbReference>
<organism evidence="7 8">
    <name type="scientific">Collybiopsis confluens</name>
    <dbReference type="NCBI Taxonomy" id="2823264"/>
    <lineage>
        <taxon>Eukaryota</taxon>
        <taxon>Fungi</taxon>
        <taxon>Dikarya</taxon>
        <taxon>Basidiomycota</taxon>
        <taxon>Agaricomycotina</taxon>
        <taxon>Agaricomycetes</taxon>
        <taxon>Agaricomycetidae</taxon>
        <taxon>Agaricales</taxon>
        <taxon>Marasmiineae</taxon>
        <taxon>Omphalotaceae</taxon>
        <taxon>Collybiopsis</taxon>
    </lineage>
</organism>
<dbReference type="Proteomes" id="UP000518752">
    <property type="component" value="Unassembled WGS sequence"/>
</dbReference>
<proteinExistence type="predicted"/>
<keyword evidence="3" id="KW-0347">Helicase</keyword>
<dbReference type="GO" id="GO:0005524">
    <property type="term" value="F:ATP binding"/>
    <property type="evidence" value="ECO:0007669"/>
    <property type="project" value="UniProtKB-KW"/>
</dbReference>
<sequence length="632" mass="70449">MDFVPELSHLFNVLPKDRQTCLFTATLTPSIENVANAPPRPGKQKPFIHQMSEKVETVSTLKQSYILVPSHVRESYLLHFLCNPPESTLHLRHGPPDPSTKKKQSKPKKKESAEDEAPEQPPPTIIFCTRPRTAAYLTYLLKTLSIRSTALHSRLTQRERLTSLSLFRSSIVPVLISTDVGARGLDIEDVAIVINWDLPDEPEEYTHRVGRTARAGKGGVAVSFVTERDEERVLKIEDRIGVQLEELILPENKVLEKLNIVSTAKRLANMELHDSDFGKREKTNRLKALSDHNPTASLWKSPAGIQFSSSRLTAIWTSVCKITISQSQHSNGGSPICEDPSDSNVLVSISTTFYPGANLHTLPPDLALLSSDSVFFYVHSHMIFAASDNNFRSLVPSSPSKKQASNMVIHVPELSPVLNIILHAIYDMSCNHYSPSFETLSTAVNQLPLYGTPPKTRITPNTPLHALLLSHAPLFPLDVYTLAARHDMYELAVSASPHLLSFQLSNLTDEMAEAIGPKYLRRMFFLHIGRSDALKRPPHPHAPTPFCDFTDQKTLTRAWALASAYLAWDARPAMVAQCAFNPDLSTGFLESALAPLAEHLSCDLCKQGLKDRIKNLIVQWSVVKRRPSYTHI</sequence>
<feature type="domain" description="Helicase C-terminal" evidence="6">
    <location>
        <begin position="109"/>
        <end position="255"/>
    </location>
</feature>
<reference evidence="7 8" key="1">
    <citation type="journal article" date="2020" name="ISME J.">
        <title>Uncovering the hidden diversity of litter-decomposition mechanisms in mushroom-forming fungi.</title>
        <authorList>
            <person name="Floudas D."/>
            <person name="Bentzer J."/>
            <person name="Ahren D."/>
            <person name="Johansson T."/>
            <person name="Persson P."/>
            <person name="Tunlid A."/>
        </authorList>
    </citation>
    <scope>NUCLEOTIDE SEQUENCE [LARGE SCALE GENOMIC DNA]</scope>
    <source>
        <strain evidence="7 8">CBS 406.79</strain>
    </source>
</reference>
<dbReference type="InterPro" id="IPR027417">
    <property type="entry name" value="P-loop_NTPase"/>
</dbReference>
<comment type="caution">
    <text evidence="7">The sequence shown here is derived from an EMBL/GenBank/DDBJ whole genome shotgun (WGS) entry which is preliminary data.</text>
</comment>
<gene>
    <name evidence="7" type="ORF">D9757_000077</name>
</gene>
<dbReference type="InterPro" id="IPR001650">
    <property type="entry name" value="Helicase_C-like"/>
</dbReference>
<dbReference type="SUPFAM" id="SSF52540">
    <property type="entry name" value="P-loop containing nucleoside triphosphate hydrolases"/>
    <property type="match status" value="1"/>
</dbReference>
<dbReference type="CDD" id="cd18787">
    <property type="entry name" value="SF2_C_DEAD"/>
    <property type="match status" value="1"/>
</dbReference>
<accession>A0A8H5MGP1</accession>
<keyword evidence="2" id="KW-0378">Hydrolase</keyword>
<name>A0A8H5MGP1_9AGAR</name>
<dbReference type="PANTHER" id="PTHR47959">
    <property type="entry name" value="ATP-DEPENDENT RNA HELICASE RHLE-RELATED"/>
    <property type="match status" value="1"/>
</dbReference>
<dbReference type="AlphaFoldDB" id="A0A8H5MGP1"/>
<feature type="region of interest" description="Disordered" evidence="5">
    <location>
        <begin position="88"/>
        <end position="125"/>
    </location>
</feature>
<dbReference type="PROSITE" id="PS51194">
    <property type="entry name" value="HELICASE_CTER"/>
    <property type="match status" value="1"/>
</dbReference>
<dbReference type="GO" id="GO:0016787">
    <property type="term" value="F:hydrolase activity"/>
    <property type="evidence" value="ECO:0007669"/>
    <property type="project" value="UniProtKB-KW"/>
</dbReference>
<evidence type="ECO:0000256" key="4">
    <source>
        <dbReference type="ARBA" id="ARBA00022840"/>
    </source>
</evidence>
<dbReference type="InterPro" id="IPR050079">
    <property type="entry name" value="DEAD_box_RNA_helicase"/>
</dbReference>
<keyword evidence="1" id="KW-0547">Nucleotide-binding</keyword>
<evidence type="ECO:0000313" key="7">
    <source>
        <dbReference type="EMBL" id="KAF5393785.1"/>
    </source>
</evidence>
<evidence type="ECO:0000256" key="1">
    <source>
        <dbReference type="ARBA" id="ARBA00022741"/>
    </source>
</evidence>
<evidence type="ECO:0000259" key="6">
    <source>
        <dbReference type="PROSITE" id="PS51194"/>
    </source>
</evidence>
<dbReference type="GO" id="GO:0003724">
    <property type="term" value="F:RNA helicase activity"/>
    <property type="evidence" value="ECO:0007669"/>
    <property type="project" value="TreeGrafter"/>
</dbReference>
<dbReference type="Gene3D" id="3.40.50.300">
    <property type="entry name" value="P-loop containing nucleotide triphosphate hydrolases"/>
    <property type="match status" value="1"/>
</dbReference>